<dbReference type="Gene3D" id="2.40.160.60">
    <property type="entry name" value="Outer membrane protein transport protein (OMPP1/FadL/TodX)"/>
    <property type="match status" value="1"/>
</dbReference>
<sequence>MIKMMIFLLMIGMVLVSGVEAKDTGKSRAAFLKIGVGARAAAMGEAFCALSDDISAIYWNPAGLSQLTQTEIMATHLSYFQDVNSEYLAFVRPNKNKGALGGALTMLGVDGLKWYDKHNARGNDFKANDMAMSLVYSKMFGQGAAIGAGLKLVKQGIDNKDTDNLVVDLGGLCNTPIRNLVVGAVVQNIGIKASDKKRGEVDDPMPFRMRLGLSYQLPSSTICVDMNMPNDGQRTTNIGIEQTLPKEVAPLAMIGLNTVLRAGYKMGADTGKFSFGFGIISNKCLLDYAFVPYSDLGNAHRVSTSLRFGSPKPKQRVSLLLETKEKKKEPMVSWISVQRFALGMFIEERNFPEHLKKKKDDKKKMPVLPGINTPSETAKGTATPTEAAEVKKVVDFDKAADEIDFDADEETTVSASENVEEPQGTATTASSPQATASDAAAQTPASGNVEKPQGTATTASSPQTTASDAAAQTPVSGNVEKPQGTVTAAGSPQATAETAAATAGSPQAKVKDANAVDKTTPSDVKQGVANGNELKNAASTHFKFMDIAPIDDGEVMD</sequence>
<gene>
    <name evidence="3" type="ORF">AUJ95_01240</name>
</gene>
<feature type="compositionally biased region" description="Low complexity" evidence="2">
    <location>
        <begin position="425"/>
        <end position="446"/>
    </location>
</feature>
<evidence type="ECO:0000256" key="1">
    <source>
        <dbReference type="ARBA" id="ARBA00005846"/>
    </source>
</evidence>
<organism evidence="3 4">
    <name type="scientific">Candidatus Desantisbacteria bacterium CG2_30_40_21</name>
    <dbReference type="NCBI Taxonomy" id="1817895"/>
    <lineage>
        <taxon>Bacteria</taxon>
        <taxon>Candidatus Desantisiibacteriota</taxon>
    </lineage>
</organism>
<evidence type="ECO:0008006" key="5">
    <source>
        <dbReference type="Google" id="ProtNLM"/>
    </source>
</evidence>
<evidence type="ECO:0000313" key="3">
    <source>
        <dbReference type="EMBL" id="OIP42900.1"/>
    </source>
</evidence>
<evidence type="ECO:0000256" key="2">
    <source>
        <dbReference type="SAM" id="MobiDB-lite"/>
    </source>
</evidence>
<dbReference type="AlphaFoldDB" id="A0A1J5E3D3"/>
<comment type="caution">
    <text evidence="3">The sequence shown here is derived from an EMBL/GenBank/DDBJ whole genome shotgun (WGS) entry which is preliminary data.</text>
</comment>
<accession>A0A1J5E3D3</accession>
<feature type="region of interest" description="Disordered" evidence="2">
    <location>
        <begin position="356"/>
        <end position="386"/>
    </location>
</feature>
<comment type="similarity">
    <text evidence="1">Belongs to the UPF0164 family.</text>
</comment>
<name>A0A1J5E3D3_9BACT</name>
<dbReference type="STRING" id="1817895.AUJ95_01240"/>
<dbReference type="InterPro" id="IPR005362">
    <property type="entry name" value="UPF0164"/>
</dbReference>
<dbReference type="EMBL" id="MNYI01000033">
    <property type="protein sequence ID" value="OIP42900.1"/>
    <property type="molecule type" value="Genomic_DNA"/>
</dbReference>
<feature type="compositionally biased region" description="Low complexity" evidence="2">
    <location>
        <begin position="488"/>
        <end position="508"/>
    </location>
</feature>
<dbReference type="Proteomes" id="UP000183085">
    <property type="component" value="Unassembled WGS sequence"/>
</dbReference>
<feature type="region of interest" description="Disordered" evidence="2">
    <location>
        <begin position="403"/>
        <end position="529"/>
    </location>
</feature>
<reference evidence="3 4" key="1">
    <citation type="journal article" date="2016" name="Environ. Microbiol.">
        <title>Genomic resolution of a cold subsurface aquifer community provides metabolic insights for novel microbes adapted to high CO concentrations.</title>
        <authorList>
            <person name="Probst A.J."/>
            <person name="Castelle C.J."/>
            <person name="Singh A."/>
            <person name="Brown C.T."/>
            <person name="Anantharaman K."/>
            <person name="Sharon I."/>
            <person name="Hug L.A."/>
            <person name="Burstein D."/>
            <person name="Emerson J.B."/>
            <person name="Thomas B.C."/>
            <person name="Banfield J.F."/>
        </authorList>
    </citation>
    <scope>NUCLEOTIDE SEQUENCE [LARGE SCALE GENOMIC DNA]</scope>
    <source>
        <strain evidence="3">CG2_30_40_21</strain>
    </source>
</reference>
<protein>
    <recommendedName>
        <fullName evidence="5">PorV/PorQ family protein</fullName>
    </recommendedName>
</protein>
<proteinExistence type="inferred from homology"/>
<dbReference type="NCBIfam" id="NF033709">
    <property type="entry name" value="PorV_fam"/>
    <property type="match status" value="1"/>
</dbReference>
<feature type="compositionally biased region" description="Polar residues" evidence="2">
    <location>
        <begin position="372"/>
        <end position="384"/>
    </location>
</feature>
<feature type="compositionally biased region" description="Low complexity" evidence="2">
    <location>
        <begin position="455"/>
        <end position="474"/>
    </location>
</feature>
<evidence type="ECO:0000313" key="4">
    <source>
        <dbReference type="Proteomes" id="UP000183085"/>
    </source>
</evidence>
<dbReference type="Pfam" id="PF03687">
    <property type="entry name" value="UPF0164"/>
    <property type="match status" value="1"/>
</dbReference>
<dbReference type="SUPFAM" id="SSF56935">
    <property type="entry name" value="Porins"/>
    <property type="match status" value="1"/>
</dbReference>